<keyword evidence="1" id="KW-0732">Signal</keyword>
<evidence type="ECO:0000313" key="3">
    <source>
        <dbReference type="Proteomes" id="UP000254601"/>
    </source>
</evidence>
<dbReference type="AlphaFoldDB" id="A0A380MWP4"/>
<proteinExistence type="predicted"/>
<accession>A0A380MWP4</accession>
<evidence type="ECO:0000313" key="2">
    <source>
        <dbReference type="EMBL" id="SUO96682.1"/>
    </source>
</evidence>
<sequence>MKFKKITLITSLLCFNCAYAQIPSANPNDILGDPRNIIRSDEIPAGEEGRYYIPGSAAGADSIPTTSYSKTFKMGAGFSLGLNRQCGQLNPFKNMTAQLKAQVKEKAQEYKAFIKTLPQQIASQAVEYALIKINPDLYQLLQLNLSEYFELFEINVKTCEDVQTEMASNPNADPLSHIAQIAIADEWKRTIGTDGFVNSRNIKAQIEDRASKAGMKMADGKSYGGEGQEPINFIKSMAIAGINTITGRTNKSSWNSSFGASEKEKAPILRYFNSPQELVDFIENIYGSEELSTYANGGAGAVSTKAGVGYGQEYSRIRNRNLVALKQYMQRKITRQAFEKQTLILMPPIEMEDIRQMPPYQQQQALEDKAKQTAIDELTIKLKLAKDALSAGVKAADMVQSSLSEMARNRQKALHYRILDDIAELHNSRY</sequence>
<protein>
    <submittedName>
        <fullName evidence="2">Integrating conjugative element protein, PFL_4711 family</fullName>
    </submittedName>
</protein>
<keyword evidence="3" id="KW-1185">Reference proteome</keyword>
<organism evidence="2 3">
    <name type="scientific">Suttonella ornithocola</name>
    <dbReference type="NCBI Taxonomy" id="279832"/>
    <lineage>
        <taxon>Bacteria</taxon>
        <taxon>Pseudomonadati</taxon>
        <taxon>Pseudomonadota</taxon>
        <taxon>Gammaproteobacteria</taxon>
        <taxon>Cardiobacteriales</taxon>
        <taxon>Cardiobacteriaceae</taxon>
        <taxon>Suttonella</taxon>
    </lineage>
</organism>
<gene>
    <name evidence="2" type="ORF">NCTC13337_01970</name>
</gene>
<dbReference type="Proteomes" id="UP000254601">
    <property type="component" value="Unassembled WGS sequence"/>
</dbReference>
<name>A0A380MWP4_9GAMM</name>
<feature type="chain" id="PRO_5016714642" evidence="1">
    <location>
        <begin position="21"/>
        <end position="430"/>
    </location>
</feature>
<dbReference type="EMBL" id="UHIC01000001">
    <property type="protein sequence ID" value="SUO96682.1"/>
    <property type="molecule type" value="Genomic_DNA"/>
</dbReference>
<feature type="signal peptide" evidence="1">
    <location>
        <begin position="1"/>
        <end position="20"/>
    </location>
</feature>
<reference evidence="2 3" key="1">
    <citation type="submission" date="2018-06" db="EMBL/GenBank/DDBJ databases">
        <authorList>
            <consortium name="Pathogen Informatics"/>
            <person name="Doyle S."/>
        </authorList>
    </citation>
    <scope>NUCLEOTIDE SEQUENCE [LARGE SCALE GENOMIC DNA]</scope>
    <source>
        <strain evidence="2 3">NCTC13337</strain>
    </source>
</reference>
<evidence type="ECO:0000256" key="1">
    <source>
        <dbReference type="SAM" id="SignalP"/>
    </source>
</evidence>